<dbReference type="Proteomes" id="UP000230750">
    <property type="component" value="Unassembled WGS sequence"/>
</dbReference>
<feature type="compositionally biased region" description="Low complexity" evidence="3">
    <location>
        <begin position="218"/>
        <end position="228"/>
    </location>
</feature>
<dbReference type="InterPro" id="IPR043581">
    <property type="entry name" value="Axin-like"/>
</dbReference>
<comment type="caution">
    <text evidence="5">The sequence shown here is derived from an EMBL/GenBank/DDBJ whole genome shotgun (WGS) entry which is preliminary data.</text>
</comment>
<name>A0A2G8LJY4_STIJA</name>
<feature type="non-terminal residue" evidence="5">
    <location>
        <position position="285"/>
    </location>
</feature>
<dbReference type="GO" id="GO:0019901">
    <property type="term" value="F:protein kinase binding"/>
    <property type="evidence" value="ECO:0007669"/>
    <property type="project" value="TreeGrafter"/>
</dbReference>
<dbReference type="GO" id="GO:0048468">
    <property type="term" value="P:cell development"/>
    <property type="evidence" value="ECO:0007669"/>
    <property type="project" value="TreeGrafter"/>
</dbReference>
<feature type="domain" description="DIX" evidence="4">
    <location>
        <begin position="245"/>
        <end position="285"/>
    </location>
</feature>
<dbReference type="GO" id="GO:0090090">
    <property type="term" value="P:negative regulation of canonical Wnt signaling pathway"/>
    <property type="evidence" value="ECO:0007669"/>
    <property type="project" value="InterPro"/>
</dbReference>
<dbReference type="GO" id="GO:0005886">
    <property type="term" value="C:plasma membrane"/>
    <property type="evidence" value="ECO:0007669"/>
    <property type="project" value="TreeGrafter"/>
</dbReference>
<accession>A0A2G8LJY4</accession>
<dbReference type="GO" id="GO:0030877">
    <property type="term" value="C:beta-catenin destruction complex"/>
    <property type="evidence" value="ECO:0007669"/>
    <property type="project" value="TreeGrafter"/>
</dbReference>
<dbReference type="PANTHER" id="PTHR46102">
    <property type="entry name" value="AXIN"/>
    <property type="match status" value="1"/>
</dbReference>
<organism evidence="5 6">
    <name type="scientific">Stichopus japonicus</name>
    <name type="common">Sea cucumber</name>
    <dbReference type="NCBI Taxonomy" id="307972"/>
    <lineage>
        <taxon>Eukaryota</taxon>
        <taxon>Metazoa</taxon>
        <taxon>Echinodermata</taxon>
        <taxon>Eleutherozoa</taxon>
        <taxon>Echinozoa</taxon>
        <taxon>Holothuroidea</taxon>
        <taxon>Aspidochirotacea</taxon>
        <taxon>Aspidochirotida</taxon>
        <taxon>Stichopodidae</taxon>
        <taxon>Apostichopus</taxon>
    </lineage>
</organism>
<feature type="region of interest" description="Disordered" evidence="3">
    <location>
        <begin position="19"/>
        <end position="38"/>
    </location>
</feature>
<dbReference type="AlphaFoldDB" id="A0A2G8LJY4"/>
<dbReference type="Pfam" id="PF00778">
    <property type="entry name" value="DIX"/>
    <property type="match status" value="1"/>
</dbReference>
<proteinExistence type="predicted"/>
<dbReference type="SUPFAM" id="SSF54236">
    <property type="entry name" value="Ubiquitin-like"/>
    <property type="match status" value="1"/>
</dbReference>
<keyword evidence="1 2" id="KW-0879">Wnt signaling pathway</keyword>
<dbReference type="GO" id="GO:0060090">
    <property type="term" value="F:molecular adaptor activity"/>
    <property type="evidence" value="ECO:0007669"/>
    <property type="project" value="TreeGrafter"/>
</dbReference>
<evidence type="ECO:0000313" key="6">
    <source>
        <dbReference type="Proteomes" id="UP000230750"/>
    </source>
</evidence>
<dbReference type="GO" id="GO:0008013">
    <property type="term" value="F:beta-catenin binding"/>
    <property type="evidence" value="ECO:0007669"/>
    <property type="project" value="TreeGrafter"/>
</dbReference>
<dbReference type="InterPro" id="IPR001158">
    <property type="entry name" value="DIX"/>
</dbReference>
<keyword evidence="6" id="KW-1185">Reference proteome</keyword>
<dbReference type="EMBL" id="MRZV01000055">
    <property type="protein sequence ID" value="PIK60480.1"/>
    <property type="molecule type" value="Genomic_DNA"/>
</dbReference>
<feature type="region of interest" description="Disordered" evidence="3">
    <location>
        <begin position="163"/>
        <end position="242"/>
    </location>
</feature>
<reference evidence="5 6" key="1">
    <citation type="journal article" date="2017" name="PLoS Biol.">
        <title>The sea cucumber genome provides insights into morphological evolution and visceral regeneration.</title>
        <authorList>
            <person name="Zhang X."/>
            <person name="Sun L."/>
            <person name="Yuan J."/>
            <person name="Sun Y."/>
            <person name="Gao Y."/>
            <person name="Zhang L."/>
            <person name="Li S."/>
            <person name="Dai H."/>
            <person name="Hamel J.F."/>
            <person name="Liu C."/>
            <person name="Yu Y."/>
            <person name="Liu S."/>
            <person name="Lin W."/>
            <person name="Guo K."/>
            <person name="Jin S."/>
            <person name="Xu P."/>
            <person name="Storey K.B."/>
            <person name="Huan P."/>
            <person name="Zhang T."/>
            <person name="Zhou Y."/>
            <person name="Zhang J."/>
            <person name="Lin C."/>
            <person name="Li X."/>
            <person name="Xing L."/>
            <person name="Huo D."/>
            <person name="Sun M."/>
            <person name="Wang L."/>
            <person name="Mercier A."/>
            <person name="Li F."/>
            <person name="Yang H."/>
            <person name="Xiang J."/>
        </authorList>
    </citation>
    <scope>NUCLEOTIDE SEQUENCE [LARGE SCALE GENOMIC DNA]</scope>
    <source>
        <strain evidence="5">Shaxun</strain>
        <tissue evidence="5">Muscle</tissue>
    </source>
</reference>
<feature type="compositionally biased region" description="Low complexity" evidence="3">
    <location>
        <begin position="184"/>
        <end position="198"/>
    </location>
</feature>
<dbReference type="PROSITE" id="PS50841">
    <property type="entry name" value="DIX"/>
    <property type="match status" value="1"/>
</dbReference>
<dbReference type="Gene3D" id="2.40.240.130">
    <property type="match status" value="1"/>
</dbReference>
<dbReference type="STRING" id="307972.A0A2G8LJY4"/>
<sequence>MQDITPWIAALTLRRKSSWNLPNTRTGDPAKNPTCPPPPRRLIAVSTKALLLCPRTVKSIPTNGLKIGSTTRHQTVNLTATSEVIVAALKTLIRQVCKEDRQSLTGRSSVSSQERTHVNFNYGGYVSSYKVGHIPNQPFMQDTSMPLMQPPEPRVVLEEARRRIDISSKQKSSSNTSSKKDRGPSTSGSSTLTRSGQSNKMVSSSTEDDHTLGKAGKKSSSASSSSSGRQGGGAGGNAATTTSEKDVTTVAYFLSPDPIPYRTTLPGKKITLRQFKTLINKRGTY</sequence>
<protein>
    <submittedName>
        <fullName evidence="5">Putative axin-1</fullName>
    </submittedName>
</protein>
<evidence type="ECO:0000256" key="2">
    <source>
        <dbReference type="PROSITE-ProRule" id="PRU00069"/>
    </source>
</evidence>
<dbReference type="GO" id="GO:0032436">
    <property type="term" value="P:positive regulation of proteasomal ubiquitin-dependent protein catabolic process"/>
    <property type="evidence" value="ECO:0007669"/>
    <property type="project" value="TreeGrafter"/>
</dbReference>
<dbReference type="OrthoDB" id="10007451at2759"/>
<dbReference type="GO" id="GO:0005634">
    <property type="term" value="C:nucleus"/>
    <property type="evidence" value="ECO:0007669"/>
    <property type="project" value="TreeGrafter"/>
</dbReference>
<evidence type="ECO:0000259" key="4">
    <source>
        <dbReference type="PROSITE" id="PS50841"/>
    </source>
</evidence>
<evidence type="ECO:0000256" key="1">
    <source>
        <dbReference type="ARBA" id="ARBA00022687"/>
    </source>
</evidence>
<dbReference type="GO" id="GO:0016055">
    <property type="term" value="P:Wnt signaling pathway"/>
    <property type="evidence" value="ECO:0007669"/>
    <property type="project" value="UniProtKB-KW"/>
</dbReference>
<dbReference type="InterPro" id="IPR029071">
    <property type="entry name" value="Ubiquitin-like_domsf"/>
</dbReference>
<dbReference type="GO" id="GO:0031625">
    <property type="term" value="F:ubiquitin protein ligase binding"/>
    <property type="evidence" value="ECO:0007669"/>
    <property type="project" value="TreeGrafter"/>
</dbReference>
<evidence type="ECO:0000313" key="5">
    <source>
        <dbReference type="EMBL" id="PIK60480.1"/>
    </source>
</evidence>
<dbReference type="InterPro" id="IPR038207">
    <property type="entry name" value="DIX_dom_sf"/>
</dbReference>
<gene>
    <name evidence="5" type="ORF">BSL78_02589</name>
</gene>
<evidence type="ECO:0000256" key="3">
    <source>
        <dbReference type="SAM" id="MobiDB-lite"/>
    </source>
</evidence>
<dbReference type="PANTHER" id="PTHR46102:SF2">
    <property type="entry name" value="AXIN"/>
    <property type="match status" value="1"/>
</dbReference>